<dbReference type="Proteomes" id="UP000215914">
    <property type="component" value="Unassembled WGS sequence"/>
</dbReference>
<reference evidence="1" key="2">
    <citation type="submission" date="2020-06" db="EMBL/GenBank/DDBJ databases">
        <title>Helianthus annuus Genome sequencing and assembly Release 2.</title>
        <authorList>
            <person name="Gouzy J."/>
            <person name="Langlade N."/>
            <person name="Munos S."/>
        </authorList>
    </citation>
    <scope>NUCLEOTIDE SEQUENCE</scope>
    <source>
        <tissue evidence="1">Leaves</tissue>
    </source>
</reference>
<sequence>MSTATFDGDIIFILVTRRSIISNGRSNSPTMHNGIAPPQGFALSILRSMRMVSIPPLARVSAAAPPAGPPPTTATRRFRPVSLGLDLLARILTRRWWDLGRVVMEVVEWWFSGEEWRRPVKDLRVMEAMVVDCGGVGWGVSEVVWFCKILRIWFEILWWL</sequence>
<evidence type="ECO:0000313" key="1">
    <source>
        <dbReference type="EMBL" id="KAF5807214.1"/>
    </source>
</evidence>
<gene>
    <name evidence="1" type="ORF">HanXRQr2_Chr05g0231111</name>
</gene>
<proteinExistence type="predicted"/>
<name>A0A9K3NNT7_HELAN</name>
<dbReference type="EMBL" id="MNCJ02000320">
    <property type="protein sequence ID" value="KAF5807214.1"/>
    <property type="molecule type" value="Genomic_DNA"/>
</dbReference>
<protein>
    <submittedName>
        <fullName evidence="1">Uncharacterized protein</fullName>
    </submittedName>
</protein>
<organism evidence="1 2">
    <name type="scientific">Helianthus annuus</name>
    <name type="common">Common sunflower</name>
    <dbReference type="NCBI Taxonomy" id="4232"/>
    <lineage>
        <taxon>Eukaryota</taxon>
        <taxon>Viridiplantae</taxon>
        <taxon>Streptophyta</taxon>
        <taxon>Embryophyta</taxon>
        <taxon>Tracheophyta</taxon>
        <taxon>Spermatophyta</taxon>
        <taxon>Magnoliopsida</taxon>
        <taxon>eudicotyledons</taxon>
        <taxon>Gunneridae</taxon>
        <taxon>Pentapetalae</taxon>
        <taxon>asterids</taxon>
        <taxon>campanulids</taxon>
        <taxon>Asterales</taxon>
        <taxon>Asteraceae</taxon>
        <taxon>Asteroideae</taxon>
        <taxon>Heliantheae alliance</taxon>
        <taxon>Heliantheae</taxon>
        <taxon>Helianthus</taxon>
    </lineage>
</organism>
<comment type="caution">
    <text evidence="1">The sequence shown here is derived from an EMBL/GenBank/DDBJ whole genome shotgun (WGS) entry which is preliminary data.</text>
</comment>
<reference evidence="1" key="1">
    <citation type="journal article" date="2017" name="Nature">
        <title>The sunflower genome provides insights into oil metabolism, flowering and Asterid evolution.</title>
        <authorList>
            <person name="Badouin H."/>
            <person name="Gouzy J."/>
            <person name="Grassa C.J."/>
            <person name="Murat F."/>
            <person name="Staton S.E."/>
            <person name="Cottret L."/>
            <person name="Lelandais-Briere C."/>
            <person name="Owens G.L."/>
            <person name="Carrere S."/>
            <person name="Mayjonade B."/>
            <person name="Legrand L."/>
            <person name="Gill N."/>
            <person name="Kane N.C."/>
            <person name="Bowers J.E."/>
            <person name="Hubner S."/>
            <person name="Bellec A."/>
            <person name="Berard A."/>
            <person name="Berges H."/>
            <person name="Blanchet N."/>
            <person name="Boniface M.C."/>
            <person name="Brunel D."/>
            <person name="Catrice O."/>
            <person name="Chaidir N."/>
            <person name="Claudel C."/>
            <person name="Donnadieu C."/>
            <person name="Faraut T."/>
            <person name="Fievet G."/>
            <person name="Helmstetter N."/>
            <person name="King M."/>
            <person name="Knapp S.J."/>
            <person name="Lai Z."/>
            <person name="Le Paslier M.C."/>
            <person name="Lippi Y."/>
            <person name="Lorenzon L."/>
            <person name="Mandel J.R."/>
            <person name="Marage G."/>
            <person name="Marchand G."/>
            <person name="Marquand E."/>
            <person name="Bret-Mestries E."/>
            <person name="Morien E."/>
            <person name="Nambeesan S."/>
            <person name="Nguyen T."/>
            <person name="Pegot-Espagnet P."/>
            <person name="Pouilly N."/>
            <person name="Raftis F."/>
            <person name="Sallet E."/>
            <person name="Schiex T."/>
            <person name="Thomas J."/>
            <person name="Vandecasteele C."/>
            <person name="Vares D."/>
            <person name="Vear F."/>
            <person name="Vautrin S."/>
            <person name="Crespi M."/>
            <person name="Mangin B."/>
            <person name="Burke J.M."/>
            <person name="Salse J."/>
            <person name="Munos S."/>
            <person name="Vincourt P."/>
            <person name="Rieseberg L.H."/>
            <person name="Langlade N.B."/>
        </authorList>
    </citation>
    <scope>NUCLEOTIDE SEQUENCE</scope>
    <source>
        <tissue evidence="1">Leaves</tissue>
    </source>
</reference>
<dbReference type="Gramene" id="mRNA:HanXRQr2_Chr05g0231111">
    <property type="protein sequence ID" value="CDS:HanXRQr2_Chr05g0231111.1"/>
    <property type="gene ID" value="HanXRQr2_Chr05g0231111"/>
</dbReference>
<dbReference type="AlphaFoldDB" id="A0A9K3NNT7"/>
<keyword evidence="2" id="KW-1185">Reference proteome</keyword>
<accession>A0A9K3NNT7</accession>
<evidence type="ECO:0000313" key="2">
    <source>
        <dbReference type="Proteomes" id="UP000215914"/>
    </source>
</evidence>